<feature type="binding site" evidence="7">
    <location>
        <position position="36"/>
    </location>
    <ligand>
        <name>Zn(2+)</name>
        <dbReference type="ChEBI" id="CHEBI:29105"/>
    </ligand>
</feature>
<feature type="binding site" evidence="7">
    <location>
        <position position="92"/>
    </location>
    <ligand>
        <name>Zn(2+)</name>
        <dbReference type="ChEBI" id="CHEBI:29105"/>
    </ligand>
</feature>
<comment type="caution">
    <text evidence="8">The sequence shown here is derived from an EMBL/GenBank/DDBJ whole genome shotgun (WGS) entry which is preliminary data.</text>
</comment>
<proteinExistence type="inferred from homology"/>
<evidence type="ECO:0000256" key="2">
    <source>
        <dbReference type="ARBA" id="ARBA00012925"/>
    </source>
</evidence>
<dbReference type="GO" id="GO:0004089">
    <property type="term" value="F:carbonate dehydratase activity"/>
    <property type="evidence" value="ECO:0007669"/>
    <property type="project" value="UniProtKB-EC"/>
</dbReference>
<dbReference type="Proteomes" id="UP000295066">
    <property type="component" value="Unassembled WGS sequence"/>
</dbReference>
<evidence type="ECO:0000256" key="1">
    <source>
        <dbReference type="ARBA" id="ARBA00006217"/>
    </source>
</evidence>
<evidence type="ECO:0000256" key="6">
    <source>
        <dbReference type="ARBA" id="ARBA00048348"/>
    </source>
</evidence>
<dbReference type="SMART" id="SM00947">
    <property type="entry name" value="Pro_CA"/>
    <property type="match status" value="1"/>
</dbReference>
<dbReference type="PROSITE" id="PS00704">
    <property type="entry name" value="PROK_CO2_ANHYDRASE_1"/>
    <property type="match status" value="1"/>
</dbReference>
<reference evidence="8 9" key="1">
    <citation type="submission" date="2019-03" db="EMBL/GenBank/DDBJ databases">
        <title>Genomic Encyclopedia of Type Strains, Phase IV (KMG-IV): sequencing the most valuable type-strain genomes for metagenomic binning, comparative biology and taxonomic classification.</title>
        <authorList>
            <person name="Goeker M."/>
        </authorList>
    </citation>
    <scope>NUCLEOTIDE SEQUENCE [LARGE SCALE GENOMIC DNA]</scope>
    <source>
        <strain evidence="8 9">DSM 25964</strain>
    </source>
</reference>
<comment type="cofactor">
    <cofactor evidence="7">
        <name>Zn(2+)</name>
        <dbReference type="ChEBI" id="CHEBI:29105"/>
    </cofactor>
    <text evidence="7">Binds 1 zinc ion per subunit.</text>
</comment>
<evidence type="ECO:0000313" key="9">
    <source>
        <dbReference type="Proteomes" id="UP000295066"/>
    </source>
</evidence>
<evidence type="ECO:0000256" key="7">
    <source>
        <dbReference type="PIRSR" id="PIRSR601765-1"/>
    </source>
</evidence>
<keyword evidence="4 7" id="KW-0862">Zinc</keyword>
<feature type="binding site" evidence="7">
    <location>
        <position position="95"/>
    </location>
    <ligand>
        <name>Zn(2+)</name>
        <dbReference type="ChEBI" id="CHEBI:29105"/>
    </ligand>
</feature>
<accession>A0A4R8M376</accession>
<comment type="catalytic activity">
    <reaction evidence="6">
        <text>hydrogencarbonate + H(+) = CO2 + H2O</text>
        <dbReference type="Rhea" id="RHEA:10748"/>
        <dbReference type="ChEBI" id="CHEBI:15377"/>
        <dbReference type="ChEBI" id="CHEBI:15378"/>
        <dbReference type="ChEBI" id="CHEBI:16526"/>
        <dbReference type="ChEBI" id="CHEBI:17544"/>
        <dbReference type="EC" id="4.2.1.1"/>
    </reaction>
</comment>
<evidence type="ECO:0000256" key="5">
    <source>
        <dbReference type="ARBA" id="ARBA00023239"/>
    </source>
</evidence>
<dbReference type="PANTHER" id="PTHR11002:SF76">
    <property type="entry name" value="CARBONIC ANHYDRASE"/>
    <property type="match status" value="1"/>
</dbReference>
<dbReference type="PANTHER" id="PTHR11002">
    <property type="entry name" value="CARBONIC ANHYDRASE"/>
    <property type="match status" value="1"/>
</dbReference>
<dbReference type="GO" id="GO:0008270">
    <property type="term" value="F:zinc ion binding"/>
    <property type="evidence" value="ECO:0007669"/>
    <property type="project" value="InterPro"/>
</dbReference>
<dbReference type="EMBL" id="SORI01000028">
    <property type="protein sequence ID" value="TDY54245.1"/>
    <property type="molecule type" value="Genomic_DNA"/>
</dbReference>
<gene>
    <name evidence="8" type="ORF">C8D99_12816</name>
</gene>
<dbReference type="InterPro" id="IPR015892">
    <property type="entry name" value="Carbonic_anhydrase_CS"/>
</dbReference>
<keyword evidence="3 7" id="KW-0479">Metal-binding</keyword>
<evidence type="ECO:0000313" key="8">
    <source>
        <dbReference type="EMBL" id="TDY54245.1"/>
    </source>
</evidence>
<dbReference type="AlphaFoldDB" id="A0A4R8M376"/>
<evidence type="ECO:0000256" key="3">
    <source>
        <dbReference type="ARBA" id="ARBA00022723"/>
    </source>
</evidence>
<feature type="binding site" evidence="7">
    <location>
        <position position="38"/>
    </location>
    <ligand>
        <name>Zn(2+)</name>
        <dbReference type="ChEBI" id="CHEBI:29105"/>
    </ligand>
</feature>
<dbReference type="InterPro" id="IPR036874">
    <property type="entry name" value="Carbonic_anhydrase_sf"/>
</dbReference>
<dbReference type="SUPFAM" id="SSF53056">
    <property type="entry name" value="beta-carbonic anhydrase, cab"/>
    <property type="match status" value="1"/>
</dbReference>
<comment type="similarity">
    <text evidence="1">Belongs to the beta-class carbonic anhydrase family.</text>
</comment>
<dbReference type="GO" id="GO:0015976">
    <property type="term" value="P:carbon utilization"/>
    <property type="evidence" value="ECO:0007669"/>
    <property type="project" value="InterPro"/>
</dbReference>
<keyword evidence="9" id="KW-1185">Reference proteome</keyword>
<sequence length="189" mass="20689">MDTLLQGYGRFRERADRDAYCALCSGQAPHSLVITCSDSRIVPEDIFDARPGELFVLRNVGNLARTDEPSVAAALDYALLHLGVKNVVVLAHTDCGAVKATRHPEHLDTEGLRLWLGEEHFDGADVEEAARAAGVRQLDRIRKYPLFRKLEGEGKTSASLCFFSIGTCSLEIYVNGQWVAPGTVSAICK</sequence>
<keyword evidence="5" id="KW-0456">Lyase</keyword>
<dbReference type="Gene3D" id="3.40.1050.10">
    <property type="entry name" value="Carbonic anhydrase"/>
    <property type="match status" value="1"/>
</dbReference>
<dbReference type="Pfam" id="PF00484">
    <property type="entry name" value="Pro_CA"/>
    <property type="match status" value="1"/>
</dbReference>
<name>A0A4R8M376_9BACT</name>
<dbReference type="OrthoDB" id="9769739at2"/>
<evidence type="ECO:0000256" key="4">
    <source>
        <dbReference type="ARBA" id="ARBA00022833"/>
    </source>
</evidence>
<dbReference type="InterPro" id="IPR001765">
    <property type="entry name" value="Carbonic_anhydrase"/>
</dbReference>
<organism evidence="8 9">
    <name type="scientific">Aminivibrio pyruvatiphilus</name>
    <dbReference type="NCBI Taxonomy" id="1005740"/>
    <lineage>
        <taxon>Bacteria</taxon>
        <taxon>Thermotogati</taxon>
        <taxon>Synergistota</taxon>
        <taxon>Synergistia</taxon>
        <taxon>Synergistales</taxon>
        <taxon>Aminobacteriaceae</taxon>
        <taxon>Aminivibrio</taxon>
    </lineage>
</organism>
<dbReference type="EC" id="4.2.1.1" evidence="2"/>
<protein>
    <recommendedName>
        <fullName evidence="2">carbonic anhydrase</fullName>
        <ecNumber evidence="2">4.2.1.1</ecNumber>
    </recommendedName>
</protein>
<dbReference type="RefSeq" id="WP_133959094.1">
    <property type="nucleotide sequence ID" value="NZ_SORI01000028.1"/>
</dbReference>